<feature type="domain" description="Penicillin-binding protein transpeptidase" evidence="13">
    <location>
        <begin position="299"/>
        <end position="563"/>
    </location>
</feature>
<dbReference type="Pfam" id="PF00912">
    <property type="entry name" value="Transgly"/>
    <property type="match status" value="1"/>
</dbReference>
<feature type="domain" description="Glycosyl transferase family 51" evidence="14">
    <location>
        <begin position="65"/>
        <end position="220"/>
    </location>
</feature>
<dbReference type="GO" id="GO:0006508">
    <property type="term" value="P:proteolysis"/>
    <property type="evidence" value="ECO:0007669"/>
    <property type="project" value="UniProtKB-KW"/>
</dbReference>
<feature type="chain" id="PRO_5007573530" description="peptidoglycan glycosyltransferase" evidence="12">
    <location>
        <begin position="23"/>
        <end position="675"/>
    </location>
</feature>
<evidence type="ECO:0000256" key="9">
    <source>
        <dbReference type="ARBA" id="ARBA00023268"/>
    </source>
</evidence>
<reference evidence="16 17" key="1">
    <citation type="submission" date="2016-03" db="EMBL/GenBank/DDBJ databases">
        <authorList>
            <person name="Ploux O."/>
        </authorList>
    </citation>
    <scope>NUCLEOTIDE SEQUENCE [LARGE SCALE GENOMIC DNA]</scope>
    <source>
        <strain evidence="16 17">R0</strain>
    </source>
</reference>
<evidence type="ECO:0000259" key="13">
    <source>
        <dbReference type="Pfam" id="PF00905"/>
    </source>
</evidence>
<dbReference type="InterPro" id="IPR001460">
    <property type="entry name" value="PCN-bd_Tpept"/>
</dbReference>
<evidence type="ECO:0000313" key="16">
    <source>
        <dbReference type="EMBL" id="KYG66969.1"/>
    </source>
</evidence>
<dbReference type="AlphaFoldDB" id="A0A150WRS7"/>
<keyword evidence="5" id="KW-0645">Protease</keyword>
<dbReference type="NCBIfam" id="TIGR02073">
    <property type="entry name" value="PBP_1c"/>
    <property type="match status" value="1"/>
</dbReference>
<dbReference type="InterPro" id="IPR001264">
    <property type="entry name" value="Glyco_trans_51"/>
</dbReference>
<comment type="catalytic activity">
    <reaction evidence="11">
        <text>[GlcNAc-(1-&gt;4)-Mur2Ac(oyl-L-Ala-gamma-D-Glu-L-Lys-D-Ala-D-Ala)](n)-di-trans,octa-cis-undecaprenyl diphosphate + beta-D-GlcNAc-(1-&gt;4)-Mur2Ac(oyl-L-Ala-gamma-D-Glu-L-Lys-D-Ala-D-Ala)-di-trans,octa-cis-undecaprenyl diphosphate = [GlcNAc-(1-&gt;4)-Mur2Ac(oyl-L-Ala-gamma-D-Glu-L-Lys-D-Ala-D-Ala)](n+1)-di-trans,octa-cis-undecaprenyl diphosphate + di-trans,octa-cis-undecaprenyl diphosphate + H(+)</text>
        <dbReference type="Rhea" id="RHEA:23708"/>
        <dbReference type="Rhea" id="RHEA-COMP:9602"/>
        <dbReference type="Rhea" id="RHEA-COMP:9603"/>
        <dbReference type="ChEBI" id="CHEBI:15378"/>
        <dbReference type="ChEBI" id="CHEBI:58405"/>
        <dbReference type="ChEBI" id="CHEBI:60033"/>
        <dbReference type="ChEBI" id="CHEBI:78435"/>
        <dbReference type="EC" id="2.4.99.28"/>
    </reaction>
</comment>
<evidence type="ECO:0000256" key="10">
    <source>
        <dbReference type="ARBA" id="ARBA00044770"/>
    </source>
</evidence>
<keyword evidence="9" id="KW-0511">Multifunctional enzyme</keyword>
<dbReference type="GO" id="GO:0008658">
    <property type="term" value="F:penicillin binding"/>
    <property type="evidence" value="ECO:0007669"/>
    <property type="project" value="InterPro"/>
</dbReference>
<dbReference type="SUPFAM" id="SSF56601">
    <property type="entry name" value="beta-lactamase/transpeptidase-like"/>
    <property type="match status" value="1"/>
</dbReference>
<comment type="pathway">
    <text evidence="1">Cell wall biogenesis; peptidoglycan biosynthesis.</text>
</comment>
<sequence length="675" mass="75497">MKIKKYRYLMVGTILVAALAAAAFVASVEKPLGFEQVKSQYKISELVVLDSNGTALHRWRQNKLQKTVAWTSLSSMSPSLPKAVLKSEDRKFYSHSGVDLKALGASFYQRLFRRSPRGASTISMQMAKLISTQRSQYDGYAGKIKQIIAAIKLENSWTKDQILEAYLNLVSFRGEYRGIASVSEALFEKRPAGLTLKESTLLAVLVRSPNANLQAWSQRACWQERAYCRDMHEWIYRNSKKPAGNISEKKAIHFAQRLHNQGLKGEVKTYLHRDVQLYAQELMQSHIKGLKDRNVNDAAVMVVENKTGQVWAYVGGTGLSEETLYVDGLQSFRQAGSTLKPFLYATAFERGILSPDSWLEDSGVDIVFDNGVYKPQNHDRKFYGWVKAKTALGSSLNVPAVKVFKLLNDTTFYSKLQSLHFKKLEDPEHYGPALALGVADVTLEDLIQSYRTLANGGMYSTLNFTQDDISSTEKVFSEESSAQVTEILTASENRALGFGLDSVLSLPGVAVKTGTSKDMRDNWTVGYNERFTVGVWVGNFNGAPMWNVMGVTGAAPIWRNIMEYLEEKYPSKVSGIQKTKLAESSKPERFPKARIVYPQNGMVLALDPAIPKKNQRMPLIAEATGEGRIEWRINGIKKAASQKAGTFMWTPVLGKHRFELFKNGQLAQSVEVLVK</sequence>
<dbReference type="InterPro" id="IPR011815">
    <property type="entry name" value="PBP_1c"/>
</dbReference>
<comment type="caution">
    <text evidence="16">The sequence shown here is derived from an EMBL/GenBank/DDBJ whole genome shotgun (WGS) entry which is preliminary data.</text>
</comment>
<keyword evidence="17" id="KW-1185">Reference proteome</keyword>
<dbReference type="EMBL" id="LUKE01000001">
    <property type="protein sequence ID" value="KYG66969.1"/>
    <property type="molecule type" value="Genomic_DNA"/>
</dbReference>
<dbReference type="GO" id="GO:0030288">
    <property type="term" value="C:outer membrane-bounded periplasmic space"/>
    <property type="evidence" value="ECO:0007669"/>
    <property type="project" value="TreeGrafter"/>
</dbReference>
<dbReference type="RefSeq" id="WP_061834546.1">
    <property type="nucleotide sequence ID" value="NZ_LUKE01000001.1"/>
</dbReference>
<keyword evidence="7" id="KW-0808">Transferase</keyword>
<evidence type="ECO:0000256" key="1">
    <source>
        <dbReference type="ARBA" id="ARBA00004752"/>
    </source>
</evidence>
<gene>
    <name evidence="16" type="ORF">AZI86_08075</name>
</gene>
<dbReference type="SUPFAM" id="SSF53955">
    <property type="entry name" value="Lysozyme-like"/>
    <property type="match status" value="1"/>
</dbReference>
<dbReference type="Pfam" id="PF06832">
    <property type="entry name" value="BiPBP_C"/>
    <property type="match status" value="1"/>
</dbReference>
<dbReference type="Gene3D" id="1.10.3810.10">
    <property type="entry name" value="Biosynthetic peptidoglycan transglycosylase-like"/>
    <property type="match status" value="1"/>
</dbReference>
<keyword evidence="12" id="KW-0732">Signal</keyword>
<dbReference type="PANTHER" id="PTHR32282:SF15">
    <property type="entry name" value="PENICILLIN-BINDING PROTEIN 1C"/>
    <property type="match status" value="1"/>
</dbReference>
<dbReference type="Proteomes" id="UP000075320">
    <property type="component" value="Unassembled WGS sequence"/>
</dbReference>
<dbReference type="InterPro" id="IPR036950">
    <property type="entry name" value="PBP_transglycosylase"/>
</dbReference>
<protein>
    <recommendedName>
        <fullName evidence="10">peptidoglycan glycosyltransferase</fullName>
        <ecNumber evidence="10">2.4.99.28</ecNumber>
    </recommendedName>
</protein>
<keyword evidence="6" id="KW-0328">Glycosyltransferase</keyword>
<dbReference type="UniPathway" id="UPA00219"/>
<organism evidence="16 17">
    <name type="scientific">Bdellovibrio bacteriovorus</name>
    <dbReference type="NCBI Taxonomy" id="959"/>
    <lineage>
        <taxon>Bacteria</taxon>
        <taxon>Pseudomonadati</taxon>
        <taxon>Bdellovibrionota</taxon>
        <taxon>Bdellovibrionia</taxon>
        <taxon>Bdellovibrionales</taxon>
        <taxon>Pseudobdellovibrionaceae</taxon>
        <taxon>Bdellovibrio</taxon>
    </lineage>
</organism>
<evidence type="ECO:0000256" key="5">
    <source>
        <dbReference type="ARBA" id="ARBA00022670"/>
    </source>
</evidence>
<dbReference type="GO" id="GO:0004180">
    <property type="term" value="F:carboxypeptidase activity"/>
    <property type="evidence" value="ECO:0007669"/>
    <property type="project" value="UniProtKB-KW"/>
</dbReference>
<dbReference type="InterPro" id="IPR009647">
    <property type="entry name" value="PBP_C"/>
</dbReference>
<dbReference type="InterPro" id="IPR050396">
    <property type="entry name" value="Glycosyltr_51/Transpeptidase"/>
</dbReference>
<evidence type="ECO:0000259" key="14">
    <source>
        <dbReference type="Pfam" id="PF00912"/>
    </source>
</evidence>
<keyword evidence="8" id="KW-0378">Hydrolase</keyword>
<evidence type="ECO:0000256" key="11">
    <source>
        <dbReference type="ARBA" id="ARBA00049902"/>
    </source>
</evidence>
<feature type="domain" description="Penicillin-binding C-terminal" evidence="15">
    <location>
        <begin position="593"/>
        <end position="660"/>
    </location>
</feature>
<evidence type="ECO:0000256" key="3">
    <source>
        <dbReference type="ARBA" id="ARBA00007739"/>
    </source>
</evidence>
<feature type="signal peptide" evidence="12">
    <location>
        <begin position="1"/>
        <end position="22"/>
    </location>
</feature>
<dbReference type="InterPro" id="IPR012338">
    <property type="entry name" value="Beta-lactam/transpept-like"/>
</dbReference>
<evidence type="ECO:0000256" key="2">
    <source>
        <dbReference type="ARBA" id="ARBA00007090"/>
    </source>
</evidence>
<evidence type="ECO:0000259" key="15">
    <source>
        <dbReference type="Pfam" id="PF06832"/>
    </source>
</evidence>
<dbReference type="InterPro" id="IPR023346">
    <property type="entry name" value="Lysozyme-like_dom_sf"/>
</dbReference>
<evidence type="ECO:0000256" key="6">
    <source>
        <dbReference type="ARBA" id="ARBA00022676"/>
    </source>
</evidence>
<proteinExistence type="inferred from homology"/>
<name>A0A150WRS7_BDEBC</name>
<evidence type="ECO:0000256" key="12">
    <source>
        <dbReference type="SAM" id="SignalP"/>
    </source>
</evidence>
<evidence type="ECO:0000256" key="8">
    <source>
        <dbReference type="ARBA" id="ARBA00022801"/>
    </source>
</evidence>
<dbReference type="Pfam" id="PF00905">
    <property type="entry name" value="Transpeptidase"/>
    <property type="match status" value="1"/>
</dbReference>
<keyword evidence="4" id="KW-0121">Carboxypeptidase</keyword>
<dbReference type="Gene3D" id="3.40.710.10">
    <property type="entry name" value="DD-peptidase/beta-lactamase superfamily"/>
    <property type="match status" value="1"/>
</dbReference>
<evidence type="ECO:0000256" key="7">
    <source>
        <dbReference type="ARBA" id="ARBA00022679"/>
    </source>
</evidence>
<dbReference type="GO" id="GO:0009252">
    <property type="term" value="P:peptidoglycan biosynthetic process"/>
    <property type="evidence" value="ECO:0007669"/>
    <property type="project" value="UniProtKB-UniPathway"/>
</dbReference>
<evidence type="ECO:0000313" key="17">
    <source>
        <dbReference type="Proteomes" id="UP000075320"/>
    </source>
</evidence>
<evidence type="ECO:0000256" key="4">
    <source>
        <dbReference type="ARBA" id="ARBA00022645"/>
    </source>
</evidence>
<dbReference type="PANTHER" id="PTHR32282">
    <property type="entry name" value="BINDING PROTEIN TRANSPEPTIDASE, PUTATIVE-RELATED"/>
    <property type="match status" value="1"/>
</dbReference>
<accession>A0A150WRS7</accession>
<comment type="similarity">
    <text evidence="3">In the N-terminal section; belongs to the glycosyltransferase 51 family.</text>
</comment>
<dbReference type="GO" id="GO:0008955">
    <property type="term" value="F:peptidoglycan glycosyltransferase activity"/>
    <property type="evidence" value="ECO:0007669"/>
    <property type="project" value="UniProtKB-EC"/>
</dbReference>
<dbReference type="OrthoDB" id="5287259at2"/>
<dbReference type="EC" id="2.4.99.28" evidence="10"/>
<comment type="similarity">
    <text evidence="2">In the C-terminal section; belongs to the transpeptidase family.</text>
</comment>